<dbReference type="Proteomes" id="UP000189580">
    <property type="component" value="Chromosome a"/>
</dbReference>
<feature type="domain" description="PH" evidence="2">
    <location>
        <begin position="79"/>
        <end position="217"/>
    </location>
</feature>
<reference evidence="3 4" key="1">
    <citation type="submission" date="2016-02" db="EMBL/GenBank/DDBJ databases">
        <title>Complete genome sequence and transcriptome regulation of the pentose utilising yeast Sugiyamaella lignohabitans.</title>
        <authorList>
            <person name="Bellasio M."/>
            <person name="Peymann A."/>
            <person name="Valli M."/>
            <person name="Sipitzky M."/>
            <person name="Graf A."/>
            <person name="Sauer M."/>
            <person name="Marx H."/>
            <person name="Mattanovich D."/>
        </authorList>
    </citation>
    <scope>NUCLEOTIDE SEQUENCE [LARGE SCALE GENOMIC DNA]</scope>
    <source>
        <strain evidence="3 4">CBS 10342</strain>
    </source>
</reference>
<feature type="compositionally biased region" description="Basic and acidic residues" evidence="1">
    <location>
        <begin position="461"/>
        <end position="470"/>
    </location>
</feature>
<evidence type="ECO:0000259" key="2">
    <source>
        <dbReference type="PROSITE" id="PS50003"/>
    </source>
</evidence>
<dbReference type="RefSeq" id="XP_018735715.1">
    <property type="nucleotide sequence ID" value="XM_018878409.1"/>
</dbReference>
<dbReference type="SUPFAM" id="SSF50729">
    <property type="entry name" value="PH domain-like"/>
    <property type="match status" value="1"/>
</dbReference>
<evidence type="ECO:0000256" key="1">
    <source>
        <dbReference type="SAM" id="MobiDB-lite"/>
    </source>
</evidence>
<feature type="compositionally biased region" description="Basic and acidic residues" evidence="1">
    <location>
        <begin position="413"/>
        <end position="428"/>
    </location>
</feature>
<feature type="compositionally biased region" description="Low complexity" evidence="1">
    <location>
        <begin position="624"/>
        <end position="639"/>
    </location>
</feature>
<organism evidence="3 4">
    <name type="scientific">Sugiyamaella lignohabitans</name>
    <dbReference type="NCBI Taxonomy" id="796027"/>
    <lineage>
        <taxon>Eukaryota</taxon>
        <taxon>Fungi</taxon>
        <taxon>Dikarya</taxon>
        <taxon>Ascomycota</taxon>
        <taxon>Saccharomycotina</taxon>
        <taxon>Dipodascomycetes</taxon>
        <taxon>Dipodascales</taxon>
        <taxon>Trichomonascaceae</taxon>
        <taxon>Sugiyamaella</taxon>
    </lineage>
</organism>
<dbReference type="PROSITE" id="PS50003">
    <property type="entry name" value="PH_DOMAIN"/>
    <property type="match status" value="1"/>
</dbReference>
<protein>
    <recommendedName>
        <fullName evidence="2">PH domain-containing protein</fullName>
    </recommendedName>
</protein>
<sequence length="639" mass="70896">MLDNRLNSLRPKFLEQLDLSDKYGFVRLGTKEEFLDLRHQFVHGSYIQLVSERSRPEAFIDRSAPEEFVLTDPGIVDIKTVKVGIIYRLEESSKLGLYSTKVWKEWGAILTASQLYLFKDVGWIKSVLIKQETASQTSAVDSHTLGTSIIRVPIDGFHPSVVVSTKNMVALTSYLSDRQKHSFFVGSGSSAETKDWFAAESKSEMNDWILKINYASSFNTYHIGIHGISNSHTDLKHRRHQSQPSGSSLTELANVTSNGRSSADVNDEKTFTTDTIDEATAVRADDDASLEVFASQKHRERVIAVKRKISKIVKVLAEKEKELEADVRTGRHLKLLAPIQPRTRESVTAAARLLIKRLDTSLINRKRLQCYHSLFELELQVETDFCMELGIDIDELDNDNGEEVDDVNLEAGTEDKIESPSESDKSGPEEESTDNADESRSEPEQAELGPVVEDGEGTTGDNKDVSKSTEELPTVELLPPTSTSTDGQARRSSDSSFIFQTVSADNDSISDSLEIISTIKKSTDSTSSVDKLKDKLTIPKRSRSSSPRREDKNNNNSEAPPAKESGNQRSVSLIRKTNDFTLLGKKFSVVEVNPEFAATPNHNRTTSQSVNYERSSSVGTSINELEPSPSLHSALSSLS</sequence>
<name>A0A167DSG8_9ASCO</name>
<dbReference type="GeneID" id="30033332"/>
<dbReference type="Gene3D" id="2.30.29.30">
    <property type="entry name" value="Pleckstrin-homology domain (PH domain)/Phosphotyrosine-binding domain (PTB)"/>
    <property type="match status" value="1"/>
</dbReference>
<feature type="region of interest" description="Disordered" evidence="1">
    <location>
        <begin position="595"/>
        <end position="639"/>
    </location>
</feature>
<dbReference type="KEGG" id="slb:AWJ20_1520"/>
<gene>
    <name evidence="3" type="ORF">AWJ20_1520</name>
</gene>
<feature type="region of interest" description="Disordered" evidence="1">
    <location>
        <begin position="521"/>
        <end position="572"/>
    </location>
</feature>
<dbReference type="OrthoDB" id="430364at2759"/>
<accession>A0A167DSG8</accession>
<dbReference type="InterPro" id="IPR001849">
    <property type="entry name" value="PH_domain"/>
</dbReference>
<dbReference type="EMBL" id="CP014501">
    <property type="protein sequence ID" value="ANB13238.1"/>
    <property type="molecule type" value="Genomic_DNA"/>
</dbReference>
<evidence type="ECO:0000313" key="3">
    <source>
        <dbReference type="EMBL" id="ANB13238.1"/>
    </source>
</evidence>
<dbReference type="InterPro" id="IPR011993">
    <property type="entry name" value="PH-like_dom_sf"/>
</dbReference>
<proteinExistence type="predicted"/>
<keyword evidence="4" id="KW-1185">Reference proteome</keyword>
<evidence type="ECO:0000313" key="4">
    <source>
        <dbReference type="Proteomes" id="UP000189580"/>
    </source>
</evidence>
<dbReference type="AlphaFoldDB" id="A0A167DSG8"/>
<feature type="region of interest" description="Disordered" evidence="1">
    <location>
        <begin position="409"/>
        <end position="494"/>
    </location>
</feature>
<feature type="compositionally biased region" description="Polar residues" evidence="1">
    <location>
        <begin position="600"/>
        <end position="623"/>
    </location>
</feature>